<reference evidence="2" key="1">
    <citation type="submission" date="2023-03" db="EMBL/GenBank/DDBJ databases">
        <title>Edaphobacter sp.</title>
        <authorList>
            <person name="Huber K.J."/>
            <person name="Papendorf J."/>
            <person name="Pilke C."/>
            <person name="Bunk B."/>
            <person name="Sproeer C."/>
            <person name="Pester M."/>
        </authorList>
    </citation>
    <scope>NUCLEOTIDE SEQUENCE</scope>
    <source>
        <strain evidence="2">DSM 110680</strain>
    </source>
</reference>
<dbReference type="InterPro" id="IPR034660">
    <property type="entry name" value="DinB/YfiT-like"/>
</dbReference>
<sequence length="148" mass="17039">MTELAQEFRTGLDDVHRALISVPEGLADVPWREGGWTRKQIVGHLLDSATNNRQRFVRAASEGFFNGRNYEQDAWVAAHGYAEQTWETLLGWWEAEHEILMAVVDRIPEERLEAPCVMDADAPVTLRFLIEDYVTHQQWHLKQLLAPS</sequence>
<dbReference type="RefSeq" id="WP_348262472.1">
    <property type="nucleotide sequence ID" value="NZ_CP121196.1"/>
</dbReference>
<feature type="domain" description="DinB-like" evidence="1">
    <location>
        <begin position="8"/>
        <end position="144"/>
    </location>
</feature>
<dbReference type="SUPFAM" id="SSF109854">
    <property type="entry name" value="DinB/YfiT-like putative metalloenzymes"/>
    <property type="match status" value="1"/>
</dbReference>
<proteinExistence type="predicted"/>
<accession>A0AAU7DIR8</accession>
<evidence type="ECO:0000313" key="2">
    <source>
        <dbReference type="EMBL" id="XBH17241.1"/>
    </source>
</evidence>
<gene>
    <name evidence="2" type="ORF">P8935_22070</name>
</gene>
<name>A0AAU7DIR8_9BACT</name>
<dbReference type="AlphaFoldDB" id="A0AAU7DIR8"/>
<protein>
    <submittedName>
        <fullName evidence="2">DinB family protein</fullName>
    </submittedName>
</protein>
<dbReference type="EMBL" id="CP121196">
    <property type="protein sequence ID" value="XBH17241.1"/>
    <property type="molecule type" value="Genomic_DNA"/>
</dbReference>
<evidence type="ECO:0000259" key="1">
    <source>
        <dbReference type="Pfam" id="PF12867"/>
    </source>
</evidence>
<organism evidence="2">
    <name type="scientific">Telmatobacter sp. DSM 110680</name>
    <dbReference type="NCBI Taxonomy" id="3036704"/>
    <lineage>
        <taxon>Bacteria</taxon>
        <taxon>Pseudomonadati</taxon>
        <taxon>Acidobacteriota</taxon>
        <taxon>Terriglobia</taxon>
        <taxon>Terriglobales</taxon>
        <taxon>Acidobacteriaceae</taxon>
        <taxon>Telmatobacter</taxon>
    </lineage>
</organism>
<dbReference type="InterPro" id="IPR024775">
    <property type="entry name" value="DinB-like"/>
</dbReference>
<dbReference type="Pfam" id="PF12867">
    <property type="entry name" value="DinB_2"/>
    <property type="match status" value="1"/>
</dbReference>
<dbReference type="Gene3D" id="1.20.120.450">
    <property type="entry name" value="dinb family like domain"/>
    <property type="match status" value="1"/>
</dbReference>